<accession>A0A814JYY3</accession>
<dbReference type="EMBL" id="CAJNOJ010000076">
    <property type="protein sequence ID" value="CAF1043934.1"/>
    <property type="molecule type" value="Genomic_DNA"/>
</dbReference>
<name>A0A814JYY3_ADIRI</name>
<protein>
    <submittedName>
        <fullName evidence="1">Uncharacterized protein</fullName>
    </submittedName>
</protein>
<sequence>MGSSVSKSLPAAELLPASKSYLVVKANQFIEQKQDYDWFMASKGGTHGKDDFQRRVVLTTFPSNVTQAAFEDYVEKKFSDQEEKMKNNIKALFHANLDSDTDKRITFDYGTDGQISAVLTQILFERHPESGEIKVSVGYATCIRQVKAGSNLQYSYWQTDADRVSRALQYVYGVELKQELIPFL</sequence>
<proteinExistence type="predicted"/>
<gene>
    <name evidence="1" type="ORF">EDS130_LOCUS17072</name>
</gene>
<evidence type="ECO:0000313" key="1">
    <source>
        <dbReference type="EMBL" id="CAF1043934.1"/>
    </source>
</evidence>
<dbReference type="OrthoDB" id="10056385at2759"/>
<reference evidence="1" key="1">
    <citation type="submission" date="2021-02" db="EMBL/GenBank/DDBJ databases">
        <authorList>
            <person name="Nowell W R."/>
        </authorList>
    </citation>
    <scope>NUCLEOTIDE SEQUENCE</scope>
</reference>
<dbReference type="Proteomes" id="UP000663852">
    <property type="component" value="Unassembled WGS sequence"/>
</dbReference>
<evidence type="ECO:0000313" key="2">
    <source>
        <dbReference type="Proteomes" id="UP000663852"/>
    </source>
</evidence>
<comment type="caution">
    <text evidence="1">The sequence shown here is derived from an EMBL/GenBank/DDBJ whole genome shotgun (WGS) entry which is preliminary data.</text>
</comment>
<dbReference type="AlphaFoldDB" id="A0A814JYY3"/>
<organism evidence="1 2">
    <name type="scientific">Adineta ricciae</name>
    <name type="common">Rotifer</name>
    <dbReference type="NCBI Taxonomy" id="249248"/>
    <lineage>
        <taxon>Eukaryota</taxon>
        <taxon>Metazoa</taxon>
        <taxon>Spiralia</taxon>
        <taxon>Gnathifera</taxon>
        <taxon>Rotifera</taxon>
        <taxon>Eurotatoria</taxon>
        <taxon>Bdelloidea</taxon>
        <taxon>Adinetida</taxon>
        <taxon>Adinetidae</taxon>
        <taxon>Adineta</taxon>
    </lineage>
</organism>